<dbReference type="GO" id="GO:0004984">
    <property type="term" value="F:olfactory receptor activity"/>
    <property type="evidence" value="ECO:0007669"/>
    <property type="project" value="InterPro"/>
</dbReference>
<gene>
    <name evidence="11" type="ORF">BDFB_009788</name>
</gene>
<dbReference type="Proteomes" id="UP000292052">
    <property type="component" value="Unassembled WGS sequence"/>
</dbReference>
<evidence type="ECO:0000313" key="12">
    <source>
        <dbReference type="Proteomes" id="UP000292052"/>
    </source>
</evidence>
<evidence type="ECO:0000256" key="1">
    <source>
        <dbReference type="ARBA" id="ARBA00004651"/>
    </source>
</evidence>
<name>A0A482W0C8_ASBVE</name>
<feature type="transmembrane region" description="Helical" evidence="10">
    <location>
        <begin position="49"/>
        <end position="71"/>
    </location>
</feature>
<dbReference type="PANTHER" id="PTHR21137">
    <property type="entry name" value="ODORANT RECEPTOR"/>
    <property type="match status" value="1"/>
</dbReference>
<keyword evidence="9" id="KW-0807">Transducer</keyword>
<evidence type="ECO:0000313" key="11">
    <source>
        <dbReference type="EMBL" id="RZC38520.1"/>
    </source>
</evidence>
<dbReference type="Pfam" id="PF02949">
    <property type="entry name" value="7tm_6"/>
    <property type="match status" value="1"/>
</dbReference>
<reference evidence="11 12" key="1">
    <citation type="submission" date="2017-03" db="EMBL/GenBank/DDBJ databases">
        <title>Genome of the blue death feigning beetle - Asbolus verrucosus.</title>
        <authorList>
            <person name="Rider S.D."/>
        </authorList>
    </citation>
    <scope>NUCLEOTIDE SEQUENCE [LARGE SCALE GENOMIC DNA]</scope>
    <source>
        <strain evidence="11">Butters</strain>
        <tissue evidence="11">Head and leg muscle</tissue>
    </source>
</reference>
<dbReference type="OrthoDB" id="6696021at2759"/>
<evidence type="ECO:0000256" key="10">
    <source>
        <dbReference type="SAM" id="Phobius"/>
    </source>
</evidence>
<dbReference type="GO" id="GO:0007165">
    <property type="term" value="P:signal transduction"/>
    <property type="evidence" value="ECO:0007669"/>
    <property type="project" value="UniProtKB-KW"/>
</dbReference>
<keyword evidence="7 10" id="KW-0472">Membrane</keyword>
<sequence>MYFCSFLNLLNSIVSLTVFLQYVIYAITMCFELYLVSKSTGGFIGVVRSLLYIIGLFVQMLICFCIPSTMLTIEAADTQNVIYETKWYQCPYTSIRKNVIIMMIRLRGDIALTAGNLFFVNLETCTE</sequence>
<dbReference type="GO" id="GO:0005549">
    <property type="term" value="F:odorant binding"/>
    <property type="evidence" value="ECO:0007669"/>
    <property type="project" value="InterPro"/>
</dbReference>
<evidence type="ECO:0000256" key="2">
    <source>
        <dbReference type="ARBA" id="ARBA00022475"/>
    </source>
</evidence>
<keyword evidence="4 10" id="KW-0812">Transmembrane</keyword>
<accession>A0A482W0C8</accession>
<dbReference type="GO" id="GO:0005886">
    <property type="term" value="C:plasma membrane"/>
    <property type="evidence" value="ECO:0007669"/>
    <property type="project" value="UniProtKB-SubCell"/>
</dbReference>
<evidence type="ECO:0000256" key="3">
    <source>
        <dbReference type="ARBA" id="ARBA00022606"/>
    </source>
</evidence>
<proteinExistence type="predicted"/>
<protein>
    <submittedName>
        <fullName evidence="11">7tm 6 domain containing protein</fullName>
    </submittedName>
</protein>
<evidence type="ECO:0000256" key="7">
    <source>
        <dbReference type="ARBA" id="ARBA00023136"/>
    </source>
</evidence>
<feature type="transmembrane region" description="Helical" evidence="10">
    <location>
        <begin position="12"/>
        <end position="37"/>
    </location>
</feature>
<keyword evidence="8" id="KW-0675">Receptor</keyword>
<keyword evidence="3" id="KW-0716">Sensory transduction</keyword>
<evidence type="ECO:0000256" key="5">
    <source>
        <dbReference type="ARBA" id="ARBA00022725"/>
    </source>
</evidence>
<keyword evidence="12" id="KW-1185">Reference proteome</keyword>
<evidence type="ECO:0000256" key="4">
    <source>
        <dbReference type="ARBA" id="ARBA00022692"/>
    </source>
</evidence>
<evidence type="ECO:0000256" key="8">
    <source>
        <dbReference type="ARBA" id="ARBA00023170"/>
    </source>
</evidence>
<comment type="subcellular location">
    <subcellularLocation>
        <location evidence="1">Cell membrane</location>
        <topology evidence="1">Multi-pass membrane protein</topology>
    </subcellularLocation>
</comment>
<evidence type="ECO:0000256" key="9">
    <source>
        <dbReference type="ARBA" id="ARBA00023224"/>
    </source>
</evidence>
<dbReference type="EMBL" id="QDEB01042639">
    <property type="protein sequence ID" value="RZC38520.1"/>
    <property type="molecule type" value="Genomic_DNA"/>
</dbReference>
<feature type="non-terminal residue" evidence="11">
    <location>
        <position position="127"/>
    </location>
</feature>
<evidence type="ECO:0000256" key="6">
    <source>
        <dbReference type="ARBA" id="ARBA00022989"/>
    </source>
</evidence>
<keyword evidence="6 10" id="KW-1133">Transmembrane helix</keyword>
<dbReference type="PANTHER" id="PTHR21137:SF35">
    <property type="entry name" value="ODORANT RECEPTOR 19A-RELATED"/>
    <property type="match status" value="1"/>
</dbReference>
<keyword evidence="2" id="KW-1003">Cell membrane</keyword>
<organism evidence="11 12">
    <name type="scientific">Asbolus verrucosus</name>
    <name type="common">Desert ironclad beetle</name>
    <dbReference type="NCBI Taxonomy" id="1661398"/>
    <lineage>
        <taxon>Eukaryota</taxon>
        <taxon>Metazoa</taxon>
        <taxon>Ecdysozoa</taxon>
        <taxon>Arthropoda</taxon>
        <taxon>Hexapoda</taxon>
        <taxon>Insecta</taxon>
        <taxon>Pterygota</taxon>
        <taxon>Neoptera</taxon>
        <taxon>Endopterygota</taxon>
        <taxon>Coleoptera</taxon>
        <taxon>Polyphaga</taxon>
        <taxon>Cucujiformia</taxon>
        <taxon>Tenebrionidae</taxon>
        <taxon>Pimeliinae</taxon>
        <taxon>Asbolus</taxon>
    </lineage>
</organism>
<dbReference type="AlphaFoldDB" id="A0A482W0C8"/>
<keyword evidence="5" id="KW-0552">Olfaction</keyword>
<comment type="caution">
    <text evidence="11">The sequence shown here is derived from an EMBL/GenBank/DDBJ whole genome shotgun (WGS) entry which is preliminary data.</text>
</comment>
<dbReference type="InterPro" id="IPR004117">
    <property type="entry name" value="7tm6_olfct_rcpt"/>
</dbReference>